<dbReference type="Pfam" id="PF08352">
    <property type="entry name" value="oligo_HPY"/>
    <property type="match status" value="1"/>
</dbReference>
<evidence type="ECO:0000256" key="4">
    <source>
        <dbReference type="ARBA" id="ARBA00022475"/>
    </source>
</evidence>
<reference evidence="12 13" key="1">
    <citation type="journal article" date="2014" name="Int. J. Syst. Evol. Microbiol.">
        <title>Complete genome sequence of Corynebacterium casei LMG S-19264T (=DSM 44701T), isolated from a smear-ripened cheese.</title>
        <authorList>
            <consortium name="US DOE Joint Genome Institute (JGI-PGF)"/>
            <person name="Walter F."/>
            <person name="Albersmeier A."/>
            <person name="Kalinowski J."/>
            <person name="Ruckert C."/>
        </authorList>
    </citation>
    <scope>NUCLEOTIDE SEQUENCE [LARGE SCALE GENOMIC DNA]</scope>
    <source>
        <strain evidence="12 13">CGMCC 1.15286</strain>
    </source>
</reference>
<dbReference type="Gene3D" id="3.40.50.300">
    <property type="entry name" value="P-loop containing nucleotide triphosphate hydrolases"/>
    <property type="match status" value="1"/>
</dbReference>
<dbReference type="GO" id="GO:0005524">
    <property type="term" value="F:ATP binding"/>
    <property type="evidence" value="ECO:0007669"/>
    <property type="project" value="UniProtKB-KW"/>
</dbReference>
<dbReference type="RefSeq" id="WP_308421832.1">
    <property type="nucleotide sequence ID" value="NZ_BMHY01000017.1"/>
</dbReference>
<dbReference type="GO" id="GO:0016887">
    <property type="term" value="F:ATP hydrolysis activity"/>
    <property type="evidence" value="ECO:0007669"/>
    <property type="project" value="InterPro"/>
</dbReference>
<protein>
    <submittedName>
        <fullName evidence="12">Dipeptide/oligopeptide/nickel ABC transporter ATP-binding protein</fullName>
    </submittedName>
</protein>
<organism evidence="12 13">
    <name type="scientific">Paenibacillus radicis</name>
    <name type="common">ex Gao et al. 2016</name>
    <dbReference type="NCBI Taxonomy" id="1737354"/>
    <lineage>
        <taxon>Bacteria</taxon>
        <taxon>Bacillati</taxon>
        <taxon>Bacillota</taxon>
        <taxon>Bacilli</taxon>
        <taxon>Bacillales</taxon>
        <taxon>Paenibacillaceae</taxon>
        <taxon>Paenibacillus</taxon>
    </lineage>
</organism>
<evidence type="ECO:0000256" key="1">
    <source>
        <dbReference type="ARBA" id="ARBA00004202"/>
    </source>
</evidence>
<accession>A0A917HQJ5</accession>
<keyword evidence="3" id="KW-0813">Transport</keyword>
<dbReference type="GO" id="GO:0005886">
    <property type="term" value="C:plasma membrane"/>
    <property type="evidence" value="ECO:0007669"/>
    <property type="project" value="UniProtKB-SubCell"/>
</dbReference>
<evidence type="ECO:0000256" key="7">
    <source>
        <dbReference type="ARBA" id="ARBA00022840"/>
    </source>
</evidence>
<dbReference type="NCBIfam" id="TIGR01727">
    <property type="entry name" value="oligo_HPY"/>
    <property type="match status" value="1"/>
</dbReference>
<comment type="caution">
    <text evidence="12">The sequence shown here is derived from an EMBL/GenBank/DDBJ whole genome shotgun (WGS) entry which is preliminary data.</text>
</comment>
<name>A0A917HQJ5_9BACL</name>
<evidence type="ECO:0000256" key="10">
    <source>
        <dbReference type="SAM" id="MobiDB-lite"/>
    </source>
</evidence>
<evidence type="ECO:0000256" key="6">
    <source>
        <dbReference type="ARBA" id="ARBA00022741"/>
    </source>
</evidence>
<keyword evidence="8" id="KW-1278">Translocase</keyword>
<evidence type="ECO:0000313" key="13">
    <source>
        <dbReference type="Proteomes" id="UP000600247"/>
    </source>
</evidence>
<dbReference type="SMART" id="SM00382">
    <property type="entry name" value="AAA"/>
    <property type="match status" value="1"/>
</dbReference>
<gene>
    <name evidence="12" type="ORF">GCM10010918_51880</name>
</gene>
<comment type="similarity">
    <text evidence="2">Belongs to the ABC transporter superfamily.</text>
</comment>
<feature type="region of interest" description="Disordered" evidence="10">
    <location>
        <begin position="354"/>
        <end position="373"/>
    </location>
</feature>
<feature type="compositionally biased region" description="Basic and acidic residues" evidence="10">
    <location>
        <begin position="364"/>
        <end position="373"/>
    </location>
</feature>
<dbReference type="InterPro" id="IPR013563">
    <property type="entry name" value="Oligopep_ABC_C"/>
</dbReference>
<dbReference type="InterPro" id="IPR003439">
    <property type="entry name" value="ABC_transporter-like_ATP-bd"/>
</dbReference>
<evidence type="ECO:0000256" key="8">
    <source>
        <dbReference type="ARBA" id="ARBA00022967"/>
    </source>
</evidence>
<dbReference type="InterPro" id="IPR017871">
    <property type="entry name" value="ABC_transporter-like_CS"/>
</dbReference>
<evidence type="ECO:0000256" key="5">
    <source>
        <dbReference type="ARBA" id="ARBA00022519"/>
    </source>
</evidence>
<keyword evidence="7 12" id="KW-0067">ATP-binding</keyword>
<dbReference type="InterPro" id="IPR003593">
    <property type="entry name" value="AAA+_ATPase"/>
</dbReference>
<dbReference type="AlphaFoldDB" id="A0A917HQJ5"/>
<feature type="domain" description="ABC transporter" evidence="11">
    <location>
        <begin position="24"/>
        <end position="281"/>
    </location>
</feature>
<evidence type="ECO:0000256" key="2">
    <source>
        <dbReference type="ARBA" id="ARBA00005417"/>
    </source>
</evidence>
<dbReference type="GO" id="GO:0015833">
    <property type="term" value="P:peptide transport"/>
    <property type="evidence" value="ECO:0007669"/>
    <property type="project" value="InterPro"/>
</dbReference>
<evidence type="ECO:0000256" key="3">
    <source>
        <dbReference type="ARBA" id="ARBA00022448"/>
    </source>
</evidence>
<dbReference type="CDD" id="cd03257">
    <property type="entry name" value="ABC_NikE_OppD_transporters"/>
    <property type="match status" value="1"/>
</dbReference>
<keyword evidence="6" id="KW-0547">Nucleotide-binding</keyword>
<dbReference type="PANTHER" id="PTHR43297">
    <property type="entry name" value="OLIGOPEPTIDE TRANSPORT ATP-BINDING PROTEIN APPD"/>
    <property type="match status" value="1"/>
</dbReference>
<dbReference type="Pfam" id="PF00005">
    <property type="entry name" value="ABC_tran"/>
    <property type="match status" value="1"/>
</dbReference>
<keyword evidence="13" id="KW-1185">Reference proteome</keyword>
<dbReference type="Proteomes" id="UP000600247">
    <property type="component" value="Unassembled WGS sequence"/>
</dbReference>
<proteinExistence type="inferred from homology"/>
<keyword evidence="9" id="KW-0472">Membrane</keyword>
<dbReference type="PANTHER" id="PTHR43297:SF14">
    <property type="entry name" value="ATPASE AAA-TYPE CORE DOMAIN-CONTAINING PROTEIN"/>
    <property type="match status" value="1"/>
</dbReference>
<dbReference type="InterPro" id="IPR027417">
    <property type="entry name" value="P-loop_NTPase"/>
</dbReference>
<evidence type="ECO:0000259" key="11">
    <source>
        <dbReference type="PROSITE" id="PS50893"/>
    </source>
</evidence>
<dbReference type="PROSITE" id="PS00211">
    <property type="entry name" value="ABC_TRANSPORTER_1"/>
    <property type="match status" value="1"/>
</dbReference>
<keyword evidence="5" id="KW-0997">Cell inner membrane</keyword>
<evidence type="ECO:0000256" key="9">
    <source>
        <dbReference type="ARBA" id="ARBA00023136"/>
    </source>
</evidence>
<dbReference type="PROSITE" id="PS50893">
    <property type="entry name" value="ABC_TRANSPORTER_2"/>
    <property type="match status" value="1"/>
</dbReference>
<comment type="subcellular location">
    <subcellularLocation>
        <location evidence="1">Cell membrane</location>
        <topology evidence="1">Peripheral membrane protein</topology>
    </subcellularLocation>
</comment>
<dbReference type="SUPFAM" id="SSF52540">
    <property type="entry name" value="P-loop containing nucleoside triphosphate hydrolases"/>
    <property type="match status" value="1"/>
</dbReference>
<dbReference type="FunFam" id="3.40.50.300:FF:000016">
    <property type="entry name" value="Oligopeptide ABC transporter ATP-binding component"/>
    <property type="match status" value="1"/>
</dbReference>
<sequence length="373" mass="40414">MGELKVEEKTARGLAAAAAPVVEVNALRVGFRTQAGVVQAVDGIDMKIGAGRTLALVGESGCGKSVTGKALLALQPKHAEVTGEILLSTADTKGKERLDLVKLKPDSKEMRAVRGGSVSMIFQEPMTALSPLHTVGDQIMENVLLHRTRNRKEARRIALDMMKRVGIGNAEQRLDQYPHEFSGGMRQRVMIAMALSCNPTLLIADEPTTALDVTIQAQVLDLMRKLQRELGMATLFITHDLGVVAETADDVAVMYLGRIVETAPVRELFSNPKHPYTKGLMKSIPRIGSETGRLASIEGTVPLPLNRPPMCGFYERCTDRIEGVCNAMDVPETQIGPAHRVRCFLYNDEGSNAVKTGHSGNGNRDAKEGKTHG</sequence>
<dbReference type="InterPro" id="IPR050388">
    <property type="entry name" value="ABC_Ni/Peptide_Import"/>
</dbReference>
<evidence type="ECO:0000313" key="12">
    <source>
        <dbReference type="EMBL" id="GGG87202.1"/>
    </source>
</evidence>
<keyword evidence="4" id="KW-1003">Cell membrane</keyword>
<dbReference type="EMBL" id="BMHY01000017">
    <property type="protein sequence ID" value="GGG87202.1"/>
    <property type="molecule type" value="Genomic_DNA"/>
</dbReference>